<dbReference type="OrthoDB" id="4516955at2"/>
<dbReference type="Proteomes" id="UP000430146">
    <property type="component" value="Unassembled WGS sequence"/>
</dbReference>
<name>A0A5S9R8E3_MYCVN</name>
<protein>
    <submittedName>
        <fullName evidence="4">Uncharacterized protein</fullName>
    </submittedName>
</protein>
<proteinExistence type="predicted"/>
<feature type="region of interest" description="Disordered" evidence="1">
    <location>
        <begin position="385"/>
        <end position="441"/>
    </location>
</feature>
<evidence type="ECO:0000259" key="3">
    <source>
        <dbReference type="Pfam" id="PF11887"/>
    </source>
</evidence>
<dbReference type="PANTHER" id="PTHR33371">
    <property type="entry name" value="INTERMEMBRANE PHOSPHOLIPID TRANSPORT SYSTEM BINDING PROTEIN MLAD-RELATED"/>
    <property type="match status" value="1"/>
</dbReference>
<dbReference type="InterPro" id="IPR005693">
    <property type="entry name" value="Mce"/>
</dbReference>
<evidence type="ECO:0000259" key="2">
    <source>
        <dbReference type="Pfam" id="PF02470"/>
    </source>
</evidence>
<dbReference type="NCBIfam" id="TIGR00996">
    <property type="entry name" value="Mtu_fam_mce"/>
    <property type="match status" value="1"/>
</dbReference>
<feature type="compositionally biased region" description="Low complexity" evidence="1">
    <location>
        <begin position="405"/>
        <end position="418"/>
    </location>
</feature>
<dbReference type="InterPro" id="IPR052336">
    <property type="entry name" value="MlaD_Phospholipid_Transporter"/>
</dbReference>
<feature type="domain" description="Mammalian cell entry C-terminal" evidence="3">
    <location>
        <begin position="114"/>
        <end position="292"/>
    </location>
</feature>
<dbReference type="AlphaFoldDB" id="A0A5S9R8E3"/>
<feature type="compositionally biased region" description="Pro residues" evidence="1">
    <location>
        <begin position="387"/>
        <end position="404"/>
    </location>
</feature>
<keyword evidence="5" id="KW-1185">Reference proteome</keyword>
<dbReference type="PANTHER" id="PTHR33371:SF4">
    <property type="entry name" value="INTERMEMBRANE PHOSPHOLIPID TRANSPORT SYSTEM BINDING PROTEIN MLAD"/>
    <property type="match status" value="1"/>
</dbReference>
<feature type="domain" description="Mce/MlaD" evidence="2">
    <location>
        <begin position="34"/>
        <end position="106"/>
    </location>
</feature>
<dbReference type="EMBL" id="CACSIP010000045">
    <property type="protein sequence ID" value="CAA0131940.1"/>
    <property type="molecule type" value="Genomic_DNA"/>
</dbReference>
<evidence type="ECO:0000313" key="5">
    <source>
        <dbReference type="Proteomes" id="UP000430146"/>
    </source>
</evidence>
<dbReference type="GO" id="GO:0005576">
    <property type="term" value="C:extracellular region"/>
    <property type="evidence" value="ECO:0007669"/>
    <property type="project" value="TreeGrafter"/>
</dbReference>
<evidence type="ECO:0000256" key="1">
    <source>
        <dbReference type="SAM" id="MobiDB-lite"/>
    </source>
</evidence>
<reference evidence="4 5" key="1">
    <citation type="submission" date="2019-11" db="EMBL/GenBank/DDBJ databases">
        <authorList>
            <person name="Holert J."/>
        </authorList>
    </citation>
    <scope>NUCLEOTIDE SEQUENCE [LARGE SCALE GENOMIC DNA]</scope>
    <source>
        <strain evidence="4">BC8_1</strain>
    </source>
</reference>
<sequence length="441" mass="46638">MRNTRTWVAAVLALLLVAGVAILVRTTDEVNRINVEAYFDNSNGIYEGDDVRILGVRVGSITSIEPEPEQVKISFWYDSRYDVPADASAAILSPALVTSRAIQLTPAYTGGPVMADNTVIPLERTAVPVEWDQVRRQLERLSETLQPTEPGGVSPLGAVINTTADNLRGQGANIRQTVIKLSQAITALGDKSTDIFSTIKNLAILVSALQDSTNLMRQLNQNLASVTGLLADDPGEVASAVRDLDAVVGEVQSFVADNRDALGTTSEKLAGVTTALNESLDDLTQFLHSAPNSFQNYVNIWQPAQGGASAILAVNNFANPIQFLCGAVQAASRLGAEESAKLCVQYLAPIMKNRQYNFPPLGLNQLVGASTRPNELTYSEDWLRPDYIPPPGPAAPAPAPPPAAPGAAVPADGPPLAAEVPMSTNPTDGLHGMMVPTGAGS</sequence>
<evidence type="ECO:0000313" key="4">
    <source>
        <dbReference type="EMBL" id="CAA0131940.1"/>
    </source>
</evidence>
<dbReference type="InterPro" id="IPR003399">
    <property type="entry name" value="Mce/MlaD"/>
</dbReference>
<organism evidence="4 5">
    <name type="scientific">Mycolicibacterium vanbaalenii</name>
    <name type="common">Mycobacterium vanbaalenii</name>
    <dbReference type="NCBI Taxonomy" id="110539"/>
    <lineage>
        <taxon>Bacteria</taxon>
        <taxon>Bacillati</taxon>
        <taxon>Actinomycetota</taxon>
        <taxon>Actinomycetes</taxon>
        <taxon>Mycobacteriales</taxon>
        <taxon>Mycobacteriaceae</taxon>
        <taxon>Mycolicibacterium</taxon>
    </lineage>
</organism>
<gene>
    <name evidence="4" type="ORF">AELLOGFF_01530</name>
</gene>
<dbReference type="Pfam" id="PF11887">
    <property type="entry name" value="Mce4_CUP1"/>
    <property type="match status" value="1"/>
</dbReference>
<dbReference type="Pfam" id="PF02470">
    <property type="entry name" value="MlaD"/>
    <property type="match status" value="1"/>
</dbReference>
<dbReference type="InterPro" id="IPR024516">
    <property type="entry name" value="Mce_C"/>
</dbReference>
<dbReference type="RefSeq" id="WP_159234131.1">
    <property type="nucleotide sequence ID" value="NZ_CACSIP010000045.1"/>
</dbReference>
<accession>A0A5S9R8E3</accession>